<dbReference type="Proteomes" id="UP001177021">
    <property type="component" value="Unassembled WGS sequence"/>
</dbReference>
<evidence type="ECO:0000313" key="2">
    <source>
        <dbReference type="Proteomes" id="UP001177021"/>
    </source>
</evidence>
<keyword evidence="2" id="KW-1185">Reference proteome</keyword>
<proteinExistence type="predicted"/>
<evidence type="ECO:0000313" key="1">
    <source>
        <dbReference type="EMBL" id="CAJ2641562.1"/>
    </source>
</evidence>
<dbReference type="EMBL" id="CASHSV030000024">
    <property type="protein sequence ID" value="CAJ2641562.1"/>
    <property type="molecule type" value="Genomic_DNA"/>
</dbReference>
<protein>
    <submittedName>
        <fullName evidence="1">Uncharacterized protein</fullName>
    </submittedName>
</protein>
<name>A0ACB0JD36_TRIPR</name>
<organism evidence="1 2">
    <name type="scientific">Trifolium pratense</name>
    <name type="common">Red clover</name>
    <dbReference type="NCBI Taxonomy" id="57577"/>
    <lineage>
        <taxon>Eukaryota</taxon>
        <taxon>Viridiplantae</taxon>
        <taxon>Streptophyta</taxon>
        <taxon>Embryophyta</taxon>
        <taxon>Tracheophyta</taxon>
        <taxon>Spermatophyta</taxon>
        <taxon>Magnoliopsida</taxon>
        <taxon>eudicotyledons</taxon>
        <taxon>Gunneridae</taxon>
        <taxon>Pentapetalae</taxon>
        <taxon>rosids</taxon>
        <taxon>fabids</taxon>
        <taxon>Fabales</taxon>
        <taxon>Fabaceae</taxon>
        <taxon>Papilionoideae</taxon>
        <taxon>50 kb inversion clade</taxon>
        <taxon>NPAAA clade</taxon>
        <taxon>Hologalegina</taxon>
        <taxon>IRL clade</taxon>
        <taxon>Trifolieae</taxon>
        <taxon>Trifolium</taxon>
    </lineage>
</organism>
<comment type="caution">
    <text evidence="1">The sequence shown here is derived from an EMBL/GenBank/DDBJ whole genome shotgun (WGS) entry which is preliminary data.</text>
</comment>
<accession>A0ACB0JD36</accession>
<gene>
    <name evidence="1" type="ORF">MILVUS5_LOCUS11188</name>
</gene>
<sequence>MTNTHFRKPIQHHHFPIFRSTFFLLIMAATTLSFLFLFFFLLSSSSHSTPIHHIQQACKATRFPHQCQTTLTSHHLHHLPFNPTPLNIIYSSISLSSLNLKIAQSMLDSMLRGSAGNHPHITIAKSCLQVFQYSHHRTSLTVQALSRGRTKDARAFMSAALAYQYNCWSGLKYANDTELVSKTMSFLVSLTNISSNALSMIVSYDLFGNNTDLWRPPRTERDGFWEDSGSGVFGAGPSVPANLTPDVTVCKETGSGCYGTVQEAVDAAPDNVDVGGRRFVIYIKEGVYEERVRVPLRKKNVVFLGDGIGKTVITGSASVGLMVGMTTYNSATVGVAGDGFMAKDLTIENTAGANAHQAVAFRSDSDLSVIENCEFIGNQDTLYAQAMRQFYKSCRIIGNVDFIFGNSASFFKDCKILVQPRQARPKKGENNAITAHGRTDPAQSTGFVFHNCLVNGTEKYMELYYDKPNVHKNYLGRPWKEYSRTVFINSYLEALITPQGWLPWSADVGLNTLYYGEFGNTGPGSNLTNRVSWSSQVPAEHVSTYSVQGFLQGDDWVHRSSY</sequence>
<reference evidence="1" key="1">
    <citation type="submission" date="2023-10" db="EMBL/GenBank/DDBJ databases">
        <authorList>
            <person name="Rodriguez Cubillos JULIANA M."/>
            <person name="De Vega J."/>
        </authorList>
    </citation>
    <scope>NUCLEOTIDE SEQUENCE</scope>
</reference>